<gene>
    <name evidence="1" type="ORF">KSP40_PGU003713</name>
</gene>
<keyword evidence="2" id="KW-1185">Reference proteome</keyword>
<proteinExistence type="predicted"/>
<dbReference type="EMBL" id="JBBWWR010000014">
    <property type="protein sequence ID" value="KAK8952631.1"/>
    <property type="molecule type" value="Genomic_DNA"/>
</dbReference>
<reference evidence="1 2" key="1">
    <citation type="journal article" date="2022" name="Nat. Plants">
        <title>Genomes of leafy and leafless Platanthera orchids illuminate the evolution of mycoheterotrophy.</title>
        <authorList>
            <person name="Li M.H."/>
            <person name="Liu K.W."/>
            <person name="Li Z."/>
            <person name="Lu H.C."/>
            <person name="Ye Q.L."/>
            <person name="Zhang D."/>
            <person name="Wang J.Y."/>
            <person name="Li Y.F."/>
            <person name="Zhong Z.M."/>
            <person name="Liu X."/>
            <person name="Yu X."/>
            <person name="Liu D.K."/>
            <person name="Tu X.D."/>
            <person name="Liu B."/>
            <person name="Hao Y."/>
            <person name="Liao X.Y."/>
            <person name="Jiang Y.T."/>
            <person name="Sun W.H."/>
            <person name="Chen J."/>
            <person name="Chen Y.Q."/>
            <person name="Ai Y."/>
            <person name="Zhai J.W."/>
            <person name="Wu S.S."/>
            <person name="Zhou Z."/>
            <person name="Hsiao Y.Y."/>
            <person name="Wu W.L."/>
            <person name="Chen Y.Y."/>
            <person name="Lin Y.F."/>
            <person name="Hsu J.L."/>
            <person name="Li C.Y."/>
            <person name="Wang Z.W."/>
            <person name="Zhao X."/>
            <person name="Zhong W.Y."/>
            <person name="Ma X.K."/>
            <person name="Ma L."/>
            <person name="Huang J."/>
            <person name="Chen G.Z."/>
            <person name="Huang M.Z."/>
            <person name="Huang L."/>
            <person name="Peng D.H."/>
            <person name="Luo Y.B."/>
            <person name="Zou S.Q."/>
            <person name="Chen S.P."/>
            <person name="Lan S."/>
            <person name="Tsai W.C."/>
            <person name="Van de Peer Y."/>
            <person name="Liu Z.J."/>
        </authorList>
    </citation>
    <scope>NUCLEOTIDE SEQUENCE [LARGE SCALE GENOMIC DNA]</scope>
    <source>
        <strain evidence="1">Lor288</strain>
    </source>
</reference>
<protein>
    <submittedName>
        <fullName evidence="1">Uncharacterized protein</fullName>
    </submittedName>
</protein>
<evidence type="ECO:0000313" key="2">
    <source>
        <dbReference type="Proteomes" id="UP001412067"/>
    </source>
</evidence>
<comment type="caution">
    <text evidence="1">The sequence shown here is derived from an EMBL/GenBank/DDBJ whole genome shotgun (WGS) entry which is preliminary data.</text>
</comment>
<sequence>MASARTYRPDRKALVMLLDSIHDNLYHPKHNWTLSIRQNLNHSLGIDGLIKESQMSKPKSFLSHPLPECSCRASKTSELQTPVKGPNGELLYGGEERCPDWMVRGLSFVLPNPRTRKMRATRFLKRILTWRAMRILETEAEQKRHDFLNRTKKWISTIRPQRQPWSRFL</sequence>
<dbReference type="Proteomes" id="UP001412067">
    <property type="component" value="Unassembled WGS sequence"/>
</dbReference>
<evidence type="ECO:0000313" key="1">
    <source>
        <dbReference type="EMBL" id="KAK8952631.1"/>
    </source>
</evidence>
<organism evidence="1 2">
    <name type="scientific">Platanthera guangdongensis</name>
    <dbReference type="NCBI Taxonomy" id="2320717"/>
    <lineage>
        <taxon>Eukaryota</taxon>
        <taxon>Viridiplantae</taxon>
        <taxon>Streptophyta</taxon>
        <taxon>Embryophyta</taxon>
        <taxon>Tracheophyta</taxon>
        <taxon>Spermatophyta</taxon>
        <taxon>Magnoliopsida</taxon>
        <taxon>Liliopsida</taxon>
        <taxon>Asparagales</taxon>
        <taxon>Orchidaceae</taxon>
        <taxon>Orchidoideae</taxon>
        <taxon>Orchideae</taxon>
        <taxon>Orchidinae</taxon>
        <taxon>Platanthera</taxon>
    </lineage>
</organism>
<accession>A0ABR2LUZ1</accession>
<name>A0ABR2LUZ1_9ASPA</name>